<evidence type="ECO:0000313" key="2">
    <source>
        <dbReference type="Proteomes" id="UP000215931"/>
    </source>
</evidence>
<accession>A0A271K9Y8</accession>
<reference evidence="1 2" key="1">
    <citation type="submission" date="2017-08" db="EMBL/GenBank/DDBJ databases">
        <title>Mesorhizobium wenxinae sp. nov., a novel rhizobial species isolated from root nodules of chickpea (Cicer arietinum L.).</title>
        <authorList>
            <person name="Zhang J."/>
        </authorList>
    </citation>
    <scope>NUCLEOTIDE SEQUENCE [LARGE SCALE GENOMIC DNA]</scope>
    <source>
        <strain evidence="2">WYCCWR 10019</strain>
    </source>
</reference>
<dbReference type="AlphaFoldDB" id="A0A271K9Y8"/>
<evidence type="ECO:0000313" key="1">
    <source>
        <dbReference type="EMBL" id="PAP91987.1"/>
    </source>
</evidence>
<organism evidence="1 2">
    <name type="scientific">Mesorhizobium wenxiniae</name>
    <dbReference type="NCBI Taxonomy" id="2014805"/>
    <lineage>
        <taxon>Bacteria</taxon>
        <taxon>Pseudomonadati</taxon>
        <taxon>Pseudomonadota</taxon>
        <taxon>Alphaproteobacteria</taxon>
        <taxon>Hyphomicrobiales</taxon>
        <taxon>Phyllobacteriaceae</taxon>
        <taxon>Mesorhizobium</taxon>
    </lineage>
</organism>
<proteinExistence type="predicted"/>
<name>A0A271K9Y8_9HYPH</name>
<dbReference type="EMBL" id="NPKH01000037">
    <property type="protein sequence ID" value="PAP91987.1"/>
    <property type="molecule type" value="Genomic_DNA"/>
</dbReference>
<gene>
    <name evidence="1" type="ORF">CIT31_28705</name>
</gene>
<protein>
    <submittedName>
        <fullName evidence="1">Uncharacterized protein</fullName>
    </submittedName>
</protein>
<keyword evidence="2" id="KW-1185">Reference proteome</keyword>
<sequence length="109" mass="12210">MRQGLGFPAGVRKCVTPGIYLLLKYAPQDLRAESRTSPKVQRGFVQILLHYGCIERAEECVVVDCEGVGFAIHPAVRMDRPSGRREYQIARPPKISLPSTIVLHWPTIP</sequence>
<dbReference type="Proteomes" id="UP000215931">
    <property type="component" value="Unassembled WGS sequence"/>
</dbReference>
<comment type="caution">
    <text evidence="1">The sequence shown here is derived from an EMBL/GenBank/DDBJ whole genome shotgun (WGS) entry which is preliminary data.</text>
</comment>